<name>A0A084WJU7_ANOSI</name>
<dbReference type="EMBL" id="ATLV01024072">
    <property type="status" value="NOT_ANNOTATED_CDS"/>
    <property type="molecule type" value="Genomic_DNA"/>
</dbReference>
<feature type="compositionally biased region" description="Basic and acidic residues" evidence="1">
    <location>
        <begin position="20"/>
        <end position="30"/>
    </location>
</feature>
<keyword evidence="4" id="KW-1185">Reference proteome</keyword>
<evidence type="ECO:0000256" key="1">
    <source>
        <dbReference type="SAM" id="MobiDB-lite"/>
    </source>
</evidence>
<dbReference type="AlphaFoldDB" id="A0A084WJU7"/>
<dbReference type="Proteomes" id="UP000030765">
    <property type="component" value="Unassembled WGS sequence"/>
</dbReference>
<evidence type="ECO:0000313" key="4">
    <source>
        <dbReference type="Proteomes" id="UP000030765"/>
    </source>
</evidence>
<evidence type="ECO:0000313" key="3">
    <source>
        <dbReference type="EnsemblMetazoa" id="ASIC018528-PA"/>
    </source>
</evidence>
<organism evidence="2">
    <name type="scientific">Anopheles sinensis</name>
    <name type="common">Mosquito</name>
    <dbReference type="NCBI Taxonomy" id="74873"/>
    <lineage>
        <taxon>Eukaryota</taxon>
        <taxon>Metazoa</taxon>
        <taxon>Ecdysozoa</taxon>
        <taxon>Arthropoda</taxon>
        <taxon>Hexapoda</taxon>
        <taxon>Insecta</taxon>
        <taxon>Pterygota</taxon>
        <taxon>Neoptera</taxon>
        <taxon>Endopterygota</taxon>
        <taxon>Diptera</taxon>
        <taxon>Nematocera</taxon>
        <taxon>Culicoidea</taxon>
        <taxon>Culicidae</taxon>
        <taxon>Anophelinae</taxon>
        <taxon>Anopheles</taxon>
    </lineage>
</organism>
<reference evidence="2 4" key="1">
    <citation type="journal article" date="2014" name="BMC Genomics">
        <title>Genome sequence of Anopheles sinensis provides insight into genetics basis of mosquito competence for malaria parasites.</title>
        <authorList>
            <person name="Zhou D."/>
            <person name="Zhang D."/>
            <person name="Ding G."/>
            <person name="Shi L."/>
            <person name="Hou Q."/>
            <person name="Ye Y."/>
            <person name="Xu Y."/>
            <person name="Zhou H."/>
            <person name="Xiong C."/>
            <person name="Li S."/>
            <person name="Yu J."/>
            <person name="Hong S."/>
            <person name="Yu X."/>
            <person name="Zou P."/>
            <person name="Chen C."/>
            <person name="Chang X."/>
            <person name="Wang W."/>
            <person name="Lv Y."/>
            <person name="Sun Y."/>
            <person name="Ma L."/>
            <person name="Shen B."/>
            <person name="Zhu C."/>
        </authorList>
    </citation>
    <scope>NUCLEOTIDE SEQUENCE [LARGE SCALE GENOMIC DNA]</scope>
</reference>
<reference evidence="3" key="2">
    <citation type="submission" date="2020-05" db="UniProtKB">
        <authorList>
            <consortium name="EnsemblMetazoa"/>
        </authorList>
    </citation>
    <scope>IDENTIFICATION</scope>
</reference>
<feature type="compositionally biased region" description="Basic and acidic residues" evidence="1">
    <location>
        <begin position="42"/>
        <end position="61"/>
    </location>
</feature>
<proteinExistence type="predicted"/>
<feature type="compositionally biased region" description="Basic and acidic residues" evidence="1">
    <location>
        <begin position="1"/>
        <end position="10"/>
    </location>
</feature>
<evidence type="ECO:0000313" key="2">
    <source>
        <dbReference type="EMBL" id="KFB50491.1"/>
    </source>
</evidence>
<dbReference type="VEuPathDB" id="VectorBase:ASIC018528"/>
<dbReference type="EMBL" id="KE525348">
    <property type="protein sequence ID" value="KFB50491.1"/>
    <property type="molecule type" value="Genomic_DNA"/>
</dbReference>
<dbReference type="EnsemblMetazoa" id="ASIC018528-RA">
    <property type="protein sequence ID" value="ASIC018528-PA"/>
    <property type="gene ID" value="ASIC018528"/>
</dbReference>
<feature type="region of interest" description="Disordered" evidence="1">
    <location>
        <begin position="1"/>
        <end position="61"/>
    </location>
</feature>
<accession>A0A084WJU7</accession>
<protein>
    <submittedName>
        <fullName evidence="2 3">Uncharacterized protein</fullName>
    </submittedName>
</protein>
<sequence>MVRRSTDQRTGRTGRVFRVTKRERNADSAKKEKKNRTANGGPRDDDLLYRYDATDRLSRLR</sequence>
<gene>
    <name evidence="2" type="ORF">ZHAS_00018528</name>
</gene>